<dbReference type="Pfam" id="PF00931">
    <property type="entry name" value="NB-ARC"/>
    <property type="match status" value="1"/>
</dbReference>
<evidence type="ECO:0000259" key="7">
    <source>
        <dbReference type="Pfam" id="PF18052"/>
    </source>
</evidence>
<name>A0A6A6N5I0_HEVBR</name>
<keyword evidence="5" id="KW-0067">ATP-binding</keyword>
<organism evidence="10 11">
    <name type="scientific">Hevea brasiliensis</name>
    <name type="common">Para rubber tree</name>
    <name type="synonym">Siphonia brasiliensis</name>
    <dbReference type="NCBI Taxonomy" id="3981"/>
    <lineage>
        <taxon>Eukaryota</taxon>
        <taxon>Viridiplantae</taxon>
        <taxon>Streptophyta</taxon>
        <taxon>Embryophyta</taxon>
        <taxon>Tracheophyta</taxon>
        <taxon>Spermatophyta</taxon>
        <taxon>Magnoliopsida</taxon>
        <taxon>eudicotyledons</taxon>
        <taxon>Gunneridae</taxon>
        <taxon>Pentapetalae</taxon>
        <taxon>rosids</taxon>
        <taxon>fabids</taxon>
        <taxon>Malpighiales</taxon>
        <taxon>Euphorbiaceae</taxon>
        <taxon>Crotonoideae</taxon>
        <taxon>Micrandreae</taxon>
        <taxon>Hevea</taxon>
    </lineage>
</organism>
<feature type="domain" description="Disease resistance N-terminal" evidence="7">
    <location>
        <begin position="19"/>
        <end position="100"/>
    </location>
</feature>
<dbReference type="FunFam" id="3.40.50.300:FF:001091">
    <property type="entry name" value="Probable disease resistance protein At1g61300"/>
    <property type="match status" value="1"/>
</dbReference>
<dbReference type="Gene3D" id="1.20.5.4130">
    <property type="match status" value="1"/>
</dbReference>
<evidence type="ECO:0000259" key="6">
    <source>
        <dbReference type="Pfam" id="PF00931"/>
    </source>
</evidence>
<evidence type="ECO:0000313" key="11">
    <source>
        <dbReference type="Proteomes" id="UP000467840"/>
    </source>
</evidence>
<feature type="domain" description="R13L1/DRL21-like LRR repeat region" evidence="9">
    <location>
        <begin position="699"/>
        <end position="823"/>
    </location>
</feature>
<feature type="domain" description="Disease resistance protein winged helix" evidence="8">
    <location>
        <begin position="438"/>
        <end position="506"/>
    </location>
</feature>
<dbReference type="Pfam" id="PF25019">
    <property type="entry name" value="LRR_R13L1-DRL21"/>
    <property type="match status" value="1"/>
</dbReference>
<reference evidence="10 11" key="1">
    <citation type="journal article" date="2020" name="Mol. Plant">
        <title>The Chromosome-Based Rubber Tree Genome Provides New Insights into Spurge Genome Evolution and Rubber Biosynthesis.</title>
        <authorList>
            <person name="Liu J."/>
            <person name="Shi C."/>
            <person name="Shi C.C."/>
            <person name="Li W."/>
            <person name="Zhang Q.J."/>
            <person name="Zhang Y."/>
            <person name="Li K."/>
            <person name="Lu H.F."/>
            <person name="Shi C."/>
            <person name="Zhu S.T."/>
            <person name="Xiao Z.Y."/>
            <person name="Nan H."/>
            <person name="Yue Y."/>
            <person name="Zhu X.G."/>
            <person name="Wu Y."/>
            <person name="Hong X.N."/>
            <person name="Fan G.Y."/>
            <person name="Tong Y."/>
            <person name="Zhang D."/>
            <person name="Mao C.L."/>
            <person name="Liu Y.L."/>
            <person name="Hao S.J."/>
            <person name="Liu W.Q."/>
            <person name="Lv M.Q."/>
            <person name="Zhang H.B."/>
            <person name="Liu Y."/>
            <person name="Hu-Tang G.R."/>
            <person name="Wang J.P."/>
            <person name="Wang J.H."/>
            <person name="Sun Y.H."/>
            <person name="Ni S.B."/>
            <person name="Chen W.B."/>
            <person name="Zhang X.C."/>
            <person name="Jiao Y.N."/>
            <person name="Eichler E.E."/>
            <person name="Li G.H."/>
            <person name="Liu X."/>
            <person name="Gao L.Z."/>
        </authorList>
    </citation>
    <scope>NUCLEOTIDE SEQUENCE [LARGE SCALE GENOMIC DNA]</scope>
    <source>
        <strain evidence="11">cv. GT1</strain>
        <tissue evidence="10">Leaf</tissue>
    </source>
</reference>
<gene>
    <name evidence="10" type="ORF">GH714_018534</name>
</gene>
<accession>A0A6A6N5I0</accession>
<keyword evidence="3" id="KW-0547">Nucleotide-binding</keyword>
<dbReference type="Gene3D" id="3.80.10.10">
    <property type="entry name" value="Ribonuclease Inhibitor"/>
    <property type="match status" value="4"/>
</dbReference>
<evidence type="ECO:0000256" key="4">
    <source>
        <dbReference type="ARBA" id="ARBA00022821"/>
    </source>
</evidence>
<evidence type="ECO:0000256" key="2">
    <source>
        <dbReference type="ARBA" id="ARBA00022737"/>
    </source>
</evidence>
<dbReference type="SUPFAM" id="SSF52540">
    <property type="entry name" value="P-loop containing nucleoside triphosphate hydrolases"/>
    <property type="match status" value="1"/>
</dbReference>
<proteinExistence type="predicted"/>
<dbReference type="InterPro" id="IPR041118">
    <property type="entry name" value="Rx_N"/>
</dbReference>
<dbReference type="InterPro" id="IPR056789">
    <property type="entry name" value="LRR_R13L1-DRL21"/>
</dbReference>
<dbReference type="SUPFAM" id="SSF52058">
    <property type="entry name" value="L domain-like"/>
    <property type="match status" value="3"/>
</dbReference>
<dbReference type="InterPro" id="IPR032675">
    <property type="entry name" value="LRR_dom_sf"/>
</dbReference>
<keyword evidence="2" id="KW-0677">Repeat</keyword>
<dbReference type="InterPro" id="IPR002182">
    <property type="entry name" value="NB-ARC"/>
</dbReference>
<feature type="domain" description="NB-ARC" evidence="6">
    <location>
        <begin position="183"/>
        <end position="350"/>
    </location>
</feature>
<dbReference type="PANTHER" id="PTHR36766:SF51">
    <property type="entry name" value="DISEASE RESISTANCE RPP13-LIKE PROTEIN 1"/>
    <property type="match status" value="1"/>
</dbReference>
<dbReference type="InterPro" id="IPR058922">
    <property type="entry name" value="WHD_DRP"/>
</dbReference>
<dbReference type="GO" id="GO:0043531">
    <property type="term" value="F:ADP binding"/>
    <property type="evidence" value="ECO:0007669"/>
    <property type="project" value="InterPro"/>
</dbReference>
<sequence>MEVVTAIGGAILSVSFQELLDRLTSRDLLKYAQEGNVLVELKKWERMLKKIYLVLDDAEEKQWENPLVKMWVSDLRDLAYDAEDVLGELATEAQRRKLKAAPLARASKLWKIISTVSACINPSTIKFSAEMVSKIEGISTRLDEIIKEKNNLHIAESRESTSQLRTRLPTTSLVNESKIYGREKDKNEILELLKKEATGGNVSVIPIIGMGGIGKTTLAQLIFNDATLEFDLKAWVSVGEDFDVLRMTKTILQSVGCEDTCDDRDLNLLQIKLNEKLSQKKFLIVLDDVWTESYDHWTLFCSPFELGAMGSRIIITTRNESVSSMMGTIRGYSLKQLPIEDCLSVFAQHALGAPNFDEHLEFEEIGKEIVKRCQGLPLAAKALGGLLRGNSNRNVWEEVLNNNIWDLPNEKTNILPALRLSYLRLPSHLKQCFAYCAIFPKDYEFNQDELVLLWMAEGFINQSNKMKQMQDVGCEYFHDLLSRSFFQQSSSDKSLYVMHDLMNDLAQSVTKETCFHLGDKLDNTNLCAKIRHSSFSSHWHDTWQRFEGFHKVMGLRTFLALPIMKGLHGKSYISSKVLQDLVPKLKCLRVLSLSGYHIVELPNSIGALKHLRYLNVSYTAIKKLPESVTELFNLQTLILCGCQYLTKLPSGIGNLINLQCLDITGTDELKEMPLQIGNLANLHTLTKFTVGEDNGLKIIELKNFPHLSGLLHISGIENVLNIREAEFASLKDKHRLEQLDLEWAIDSSSSRNPSDEVQVLNSLRPPQNLLRLSIKSFGGTEFPLWIAAFTKIARLELWNCSNITLLPPFGQLPSLEELSIRGMNGVKRVGMEFYGDGSSFTSLKTLTMVDMLELEQWSWSHDQNGEASVTLPILHKLKLRNCPKLVSELPNCLQSLQELSIEFCQEVVLRNLSDLTSLATLHIDNVFGLVSLHEAHIEELVALKELMICLCYELKYLWKDRTSLDKIVHLKHLEIRSCEQLVSLVEGEVGQLPCNLQTFKISFCPNLENLPNGLHSLTALRDLEIISCVKLFSFPATRVPCSLRRLYIDTCSSLESLPEGVVGDVNDINQSSQLEELGIRGCRSLSSYPNGKFPVSIKTLDISYCNWSTQLLESVFHGLSHLEKLNIEDCPQLESFQETGLPSHSLISLIISRCKNFRSLPNQMQNLTTLKLYNCRGLVSFPEERMLPNLTCLFIYNCGCLESFPQGGLPPNLTNLSIWDCNNLQQPMTEWGLHKLASLRSLEIYGISPSTNMFDSFPNDDGLLLPTSLTYLQIGKFDNLKSISRGLQKLTSLQMIIINNCRNLLWLPEEGFPATLEHLCISNCPHLEERCSKDEEDYWPIISHIPRVTCFNYCQ</sequence>
<dbReference type="InterPro" id="IPR027417">
    <property type="entry name" value="P-loop_NTPase"/>
</dbReference>
<dbReference type="Pfam" id="PF18052">
    <property type="entry name" value="Rx_N"/>
    <property type="match status" value="1"/>
</dbReference>
<dbReference type="InterPro" id="IPR036388">
    <property type="entry name" value="WH-like_DNA-bd_sf"/>
</dbReference>
<dbReference type="GO" id="GO:0005524">
    <property type="term" value="F:ATP binding"/>
    <property type="evidence" value="ECO:0007669"/>
    <property type="project" value="UniProtKB-KW"/>
</dbReference>
<keyword evidence="4" id="KW-0611">Plant defense</keyword>
<evidence type="ECO:0000259" key="8">
    <source>
        <dbReference type="Pfam" id="PF23559"/>
    </source>
</evidence>
<dbReference type="EMBL" id="JAAGAX010000003">
    <property type="protein sequence ID" value="KAF2319753.1"/>
    <property type="molecule type" value="Genomic_DNA"/>
</dbReference>
<dbReference type="Gene3D" id="3.40.50.300">
    <property type="entry name" value="P-loop containing nucleotide triphosphate hydrolases"/>
    <property type="match status" value="1"/>
</dbReference>
<keyword evidence="11" id="KW-1185">Reference proteome</keyword>
<comment type="caution">
    <text evidence="10">The sequence shown here is derived from an EMBL/GenBank/DDBJ whole genome shotgun (WGS) entry which is preliminary data.</text>
</comment>
<dbReference type="Gene3D" id="1.10.8.430">
    <property type="entry name" value="Helical domain of apoptotic protease-activating factors"/>
    <property type="match status" value="1"/>
</dbReference>
<dbReference type="GO" id="GO:0006952">
    <property type="term" value="P:defense response"/>
    <property type="evidence" value="ECO:0007669"/>
    <property type="project" value="UniProtKB-KW"/>
</dbReference>
<evidence type="ECO:0000256" key="5">
    <source>
        <dbReference type="ARBA" id="ARBA00022840"/>
    </source>
</evidence>
<evidence type="ECO:0008006" key="12">
    <source>
        <dbReference type="Google" id="ProtNLM"/>
    </source>
</evidence>
<keyword evidence="1" id="KW-0433">Leucine-rich repeat</keyword>
<dbReference type="FunFam" id="1.10.10.10:FF:000322">
    <property type="entry name" value="Probable disease resistance protein At1g63360"/>
    <property type="match status" value="1"/>
</dbReference>
<dbReference type="GO" id="GO:0051707">
    <property type="term" value="P:response to other organism"/>
    <property type="evidence" value="ECO:0007669"/>
    <property type="project" value="UniProtKB-ARBA"/>
</dbReference>
<dbReference type="PRINTS" id="PR00364">
    <property type="entry name" value="DISEASERSIST"/>
</dbReference>
<evidence type="ECO:0000256" key="3">
    <source>
        <dbReference type="ARBA" id="ARBA00022741"/>
    </source>
</evidence>
<evidence type="ECO:0000256" key="1">
    <source>
        <dbReference type="ARBA" id="ARBA00022614"/>
    </source>
</evidence>
<protein>
    <recommendedName>
        <fullName evidence="12">NB-ARC domain-containing protein</fullName>
    </recommendedName>
</protein>
<dbReference type="InterPro" id="IPR042197">
    <property type="entry name" value="Apaf_helical"/>
</dbReference>
<dbReference type="Pfam" id="PF23559">
    <property type="entry name" value="WHD_DRP"/>
    <property type="match status" value="1"/>
</dbReference>
<dbReference type="Gene3D" id="1.10.10.10">
    <property type="entry name" value="Winged helix-like DNA-binding domain superfamily/Winged helix DNA-binding domain"/>
    <property type="match status" value="1"/>
</dbReference>
<dbReference type="Proteomes" id="UP000467840">
    <property type="component" value="Chromosome 10"/>
</dbReference>
<evidence type="ECO:0000259" key="9">
    <source>
        <dbReference type="Pfam" id="PF25019"/>
    </source>
</evidence>
<dbReference type="PANTHER" id="PTHR36766">
    <property type="entry name" value="PLANT BROAD-SPECTRUM MILDEW RESISTANCE PROTEIN RPW8"/>
    <property type="match status" value="1"/>
</dbReference>
<evidence type="ECO:0000313" key="10">
    <source>
        <dbReference type="EMBL" id="KAF2319753.1"/>
    </source>
</evidence>